<gene>
    <name evidence="2" type="ORF">P154DRAFT_524512</name>
</gene>
<evidence type="ECO:0000256" key="1">
    <source>
        <dbReference type="SAM" id="Phobius"/>
    </source>
</evidence>
<keyword evidence="1" id="KW-1133">Transmembrane helix</keyword>
<feature type="transmembrane region" description="Helical" evidence="1">
    <location>
        <begin position="63"/>
        <end position="83"/>
    </location>
</feature>
<keyword evidence="3" id="KW-1185">Reference proteome</keyword>
<name>A0A6A5W747_9PLEO</name>
<keyword evidence="1" id="KW-0472">Membrane</keyword>
<proteinExistence type="predicted"/>
<accession>A0A6A5W747</accession>
<dbReference type="Proteomes" id="UP000799779">
    <property type="component" value="Unassembled WGS sequence"/>
</dbReference>
<dbReference type="EMBL" id="ML977609">
    <property type="protein sequence ID" value="KAF1997770.1"/>
    <property type="molecule type" value="Genomic_DNA"/>
</dbReference>
<organism evidence="2 3">
    <name type="scientific">Amniculicola lignicola CBS 123094</name>
    <dbReference type="NCBI Taxonomy" id="1392246"/>
    <lineage>
        <taxon>Eukaryota</taxon>
        <taxon>Fungi</taxon>
        <taxon>Dikarya</taxon>
        <taxon>Ascomycota</taxon>
        <taxon>Pezizomycotina</taxon>
        <taxon>Dothideomycetes</taxon>
        <taxon>Pleosporomycetidae</taxon>
        <taxon>Pleosporales</taxon>
        <taxon>Amniculicolaceae</taxon>
        <taxon>Amniculicola</taxon>
    </lineage>
</organism>
<reference evidence="2" key="1">
    <citation type="journal article" date="2020" name="Stud. Mycol.">
        <title>101 Dothideomycetes genomes: a test case for predicting lifestyles and emergence of pathogens.</title>
        <authorList>
            <person name="Haridas S."/>
            <person name="Albert R."/>
            <person name="Binder M."/>
            <person name="Bloem J."/>
            <person name="Labutti K."/>
            <person name="Salamov A."/>
            <person name="Andreopoulos B."/>
            <person name="Baker S."/>
            <person name="Barry K."/>
            <person name="Bills G."/>
            <person name="Bluhm B."/>
            <person name="Cannon C."/>
            <person name="Castanera R."/>
            <person name="Culley D."/>
            <person name="Daum C."/>
            <person name="Ezra D."/>
            <person name="Gonzalez J."/>
            <person name="Henrissat B."/>
            <person name="Kuo A."/>
            <person name="Liang C."/>
            <person name="Lipzen A."/>
            <person name="Lutzoni F."/>
            <person name="Magnuson J."/>
            <person name="Mondo S."/>
            <person name="Nolan M."/>
            <person name="Ohm R."/>
            <person name="Pangilinan J."/>
            <person name="Park H.-J."/>
            <person name="Ramirez L."/>
            <person name="Alfaro M."/>
            <person name="Sun H."/>
            <person name="Tritt A."/>
            <person name="Yoshinaga Y."/>
            <person name="Zwiers L.-H."/>
            <person name="Turgeon B."/>
            <person name="Goodwin S."/>
            <person name="Spatafora J."/>
            <person name="Crous P."/>
            <person name="Grigoriev I."/>
        </authorList>
    </citation>
    <scope>NUCLEOTIDE SEQUENCE</scope>
    <source>
        <strain evidence="2">CBS 123094</strain>
    </source>
</reference>
<dbReference type="AlphaFoldDB" id="A0A6A5W747"/>
<feature type="transmembrane region" description="Helical" evidence="1">
    <location>
        <begin position="39"/>
        <end position="57"/>
    </location>
</feature>
<keyword evidence="1" id="KW-0812">Transmembrane</keyword>
<sequence>MPDTKAFPVITIHPTTPPPSNSLLTPLHRLKNNLKTLRIRYILVGVLYGLTYNYTFSDTQDSIGTWVFWFLGAIGSWICFAALESMVRQRCGDGGGMVRVQWWERGREEGGMV</sequence>
<protein>
    <submittedName>
        <fullName evidence="2">Uncharacterized protein</fullName>
    </submittedName>
</protein>
<evidence type="ECO:0000313" key="3">
    <source>
        <dbReference type="Proteomes" id="UP000799779"/>
    </source>
</evidence>
<evidence type="ECO:0000313" key="2">
    <source>
        <dbReference type="EMBL" id="KAF1997770.1"/>
    </source>
</evidence>